<dbReference type="Pfam" id="PF00004">
    <property type="entry name" value="AAA"/>
    <property type="match status" value="1"/>
</dbReference>
<dbReference type="Proteomes" id="UP000078237">
    <property type="component" value="Unassembled WGS sequence"/>
</dbReference>
<feature type="domain" description="ATPase AAA-type core" evidence="4">
    <location>
        <begin position="61"/>
        <end position="128"/>
    </location>
</feature>
<dbReference type="InterPro" id="IPR050773">
    <property type="entry name" value="CbxX/CfxQ_RuBisCO_ESX"/>
</dbReference>
<name>A0A175W4C4_9PEZI</name>
<dbReference type="OrthoDB" id="2423195at2759"/>
<dbReference type="InterPro" id="IPR003959">
    <property type="entry name" value="ATPase_AAA_core"/>
</dbReference>
<evidence type="ECO:0000313" key="5">
    <source>
        <dbReference type="EMBL" id="KXX78578.1"/>
    </source>
</evidence>
<organism evidence="5 6">
    <name type="scientific">Madurella mycetomatis</name>
    <dbReference type="NCBI Taxonomy" id="100816"/>
    <lineage>
        <taxon>Eukaryota</taxon>
        <taxon>Fungi</taxon>
        <taxon>Dikarya</taxon>
        <taxon>Ascomycota</taxon>
        <taxon>Pezizomycotina</taxon>
        <taxon>Sordariomycetes</taxon>
        <taxon>Sordariomycetidae</taxon>
        <taxon>Sordariales</taxon>
        <taxon>Sordariales incertae sedis</taxon>
        <taxon>Madurella</taxon>
    </lineage>
</organism>
<dbReference type="Gene3D" id="3.40.50.300">
    <property type="entry name" value="P-loop containing nucleotide triphosphate hydrolases"/>
    <property type="match status" value="1"/>
</dbReference>
<evidence type="ECO:0000259" key="4">
    <source>
        <dbReference type="Pfam" id="PF00004"/>
    </source>
</evidence>
<keyword evidence="3" id="KW-0067">ATP-binding</keyword>
<dbReference type="SUPFAM" id="SSF52540">
    <property type="entry name" value="P-loop containing nucleoside triphosphate hydrolases"/>
    <property type="match status" value="1"/>
</dbReference>
<dbReference type="GO" id="GO:0005524">
    <property type="term" value="F:ATP binding"/>
    <property type="evidence" value="ECO:0007669"/>
    <property type="project" value="UniProtKB-KW"/>
</dbReference>
<protein>
    <submittedName>
        <fullName evidence="5">Stage V sporulation protein K</fullName>
    </submittedName>
</protein>
<keyword evidence="6" id="KW-1185">Reference proteome</keyword>
<dbReference type="InterPro" id="IPR000641">
    <property type="entry name" value="CbxX/CfxQ"/>
</dbReference>
<evidence type="ECO:0000313" key="6">
    <source>
        <dbReference type="Proteomes" id="UP000078237"/>
    </source>
</evidence>
<dbReference type="PANTHER" id="PTHR43392">
    <property type="entry name" value="AAA-TYPE ATPASE FAMILY PROTEIN / ANKYRIN REPEAT FAMILY PROTEIN"/>
    <property type="match status" value="1"/>
</dbReference>
<keyword evidence="2" id="KW-0547">Nucleotide-binding</keyword>
<dbReference type="PANTHER" id="PTHR43392:SF2">
    <property type="entry name" value="AAA-TYPE ATPASE FAMILY PROTEIN _ ANKYRIN REPEAT FAMILY PROTEIN"/>
    <property type="match status" value="1"/>
</dbReference>
<evidence type="ECO:0000256" key="3">
    <source>
        <dbReference type="ARBA" id="ARBA00022840"/>
    </source>
</evidence>
<dbReference type="InterPro" id="IPR027417">
    <property type="entry name" value="P-loop_NTPase"/>
</dbReference>
<gene>
    <name evidence="5" type="ORF">MMYC01_204497</name>
</gene>
<dbReference type="GO" id="GO:0016887">
    <property type="term" value="F:ATP hydrolysis activity"/>
    <property type="evidence" value="ECO:0007669"/>
    <property type="project" value="InterPro"/>
</dbReference>
<dbReference type="VEuPathDB" id="FungiDB:MMYC01_204497"/>
<dbReference type="AlphaFoldDB" id="A0A175W4C4"/>
<reference evidence="5 6" key="1">
    <citation type="journal article" date="2016" name="Genome Announc.">
        <title>Genome Sequence of Madurella mycetomatis mm55, Isolated from a Human Mycetoma Case in Sudan.</title>
        <authorList>
            <person name="Smit S."/>
            <person name="Derks M.F."/>
            <person name="Bervoets S."/>
            <person name="Fahal A."/>
            <person name="van Leeuwen W."/>
            <person name="van Belkum A."/>
            <person name="van de Sande W.W."/>
        </authorList>
    </citation>
    <scope>NUCLEOTIDE SEQUENCE [LARGE SCALE GENOMIC DNA]</scope>
    <source>
        <strain evidence="6">mm55</strain>
    </source>
</reference>
<dbReference type="PRINTS" id="PR00819">
    <property type="entry name" value="CBXCFQXSUPER"/>
</dbReference>
<feature type="non-terminal residue" evidence="5">
    <location>
        <position position="1"/>
    </location>
</feature>
<evidence type="ECO:0000256" key="2">
    <source>
        <dbReference type="ARBA" id="ARBA00022741"/>
    </source>
</evidence>
<sequence>PISFIGTVAVKCTGSLQELKSLVHDSVIQKLSSYRAQNLGARMQGLKPRDQVPTDILFKVFPGTGKTTTTQRIGKVYYDMAFLATSDVIECSAANFIGQYVGQTCPKTRKVLEKAIGKVLFIDEAFGLCYGEFAPHAVDEIIHFLAKPAGRRQDNPLPGLFHEDILFENLVPAECITLLLRELGRNKIDTEGDFLLNSKNKDYIKALQAMPDWANARDVKQVAKRILGKFLEESSNQHVQAIRTVSVKQVHDCFLLELIIQKRSRLLSLKANANTALPTQPPIASDSTPCFPQPP</sequence>
<comment type="caution">
    <text evidence="5">The sequence shown here is derived from an EMBL/GenBank/DDBJ whole genome shotgun (WGS) entry which is preliminary data.</text>
</comment>
<proteinExistence type="inferred from homology"/>
<dbReference type="EMBL" id="LCTW02000115">
    <property type="protein sequence ID" value="KXX78578.1"/>
    <property type="molecule type" value="Genomic_DNA"/>
</dbReference>
<comment type="similarity">
    <text evidence="1">Belongs to the CbxX/CfxQ family.</text>
</comment>
<evidence type="ECO:0000256" key="1">
    <source>
        <dbReference type="ARBA" id="ARBA00010378"/>
    </source>
</evidence>
<accession>A0A175W4C4</accession>
<dbReference type="STRING" id="100816.A0A175W4C4"/>